<reference evidence="7 8" key="1">
    <citation type="submission" date="2017-02" db="EMBL/GenBank/DDBJ databases">
        <title>Prevalence of linear plasmids in Cutibacterium acnes isolates obtained from cancerous prostatic tissue.</title>
        <authorList>
            <person name="Davidsson S."/>
            <person name="Bruggemann H."/>
        </authorList>
    </citation>
    <scope>NUCLEOTIDE SEQUENCE [LARGE SCALE GENOMIC DNA]</scope>
    <source>
        <strain evidence="7 8">11-78</strain>
    </source>
</reference>
<dbReference type="InterPro" id="IPR006664">
    <property type="entry name" value="OMP_bac"/>
</dbReference>
<dbReference type="SUPFAM" id="SSF103088">
    <property type="entry name" value="OmpA-like"/>
    <property type="match status" value="1"/>
</dbReference>
<sequence>MWNWKMRAAGFIGGLAVVFGFVALPAHSDESVTVPVPLVDAVAVSHYESAKRQKEKPGSVILALHAVRRLPYATVVYYSVSVDASVSGPLEDYGYLVGRGGAQAHYSGTLSADGAVIDVGNHKLYRTIGDFQGCKMCASEWWNGAPIWEMAPGHSRLGWFSTPPLPADVSRVDVTVANRIFHDVPVGDGLLGPTIDKEAATGRWNKGMPLGVAWPALDPKDLAGVDVSKFVNALVTTTGDASDASRERVTKESMKIDLDASVLFDLDSDVVKPAGRQIIDRTAKQLVARKVSGKIEVTGYTDSSGSASHNLDLSRRRAASVAKVLGSQLSKGITLVTAGKGEADPVTSNDSEAGRRLNRRVTITVKEG</sequence>
<evidence type="ECO:0000256" key="1">
    <source>
        <dbReference type="ARBA" id="ARBA00004442"/>
    </source>
</evidence>
<dbReference type="EMBL" id="MVCE01000002">
    <property type="protein sequence ID" value="PGF35053.1"/>
    <property type="molecule type" value="Genomic_DNA"/>
</dbReference>
<evidence type="ECO:0000313" key="8">
    <source>
        <dbReference type="Proteomes" id="UP000226191"/>
    </source>
</evidence>
<dbReference type="OMA" id="HAFFAYN"/>
<dbReference type="InterPro" id="IPR050330">
    <property type="entry name" value="Bact_OuterMem_StrucFunc"/>
</dbReference>
<dbReference type="Proteomes" id="UP000256621">
    <property type="component" value="Chromosome"/>
</dbReference>
<dbReference type="PANTHER" id="PTHR30329:SF21">
    <property type="entry name" value="LIPOPROTEIN YIAD-RELATED"/>
    <property type="match status" value="1"/>
</dbReference>
<dbReference type="Pfam" id="PF00691">
    <property type="entry name" value="OmpA"/>
    <property type="match status" value="1"/>
</dbReference>
<comment type="subcellular location">
    <subcellularLocation>
        <location evidence="1">Cell outer membrane</location>
    </subcellularLocation>
</comment>
<accession>A0AA44QKB2</accession>
<name>A0AA44QKB2_CUTAC</name>
<evidence type="ECO:0000313" key="9">
    <source>
        <dbReference type="Proteomes" id="UP000256621"/>
    </source>
</evidence>
<dbReference type="CDD" id="cd07185">
    <property type="entry name" value="OmpA_C-like"/>
    <property type="match status" value="1"/>
</dbReference>
<evidence type="ECO:0000259" key="5">
    <source>
        <dbReference type="PROSITE" id="PS51123"/>
    </source>
</evidence>
<evidence type="ECO:0000313" key="6">
    <source>
        <dbReference type="EMBL" id="AXM06831.1"/>
    </source>
</evidence>
<dbReference type="EMBL" id="CP031442">
    <property type="protein sequence ID" value="AXM06831.1"/>
    <property type="molecule type" value="Genomic_DNA"/>
</dbReference>
<feature type="domain" description="OmpA-like" evidence="5">
    <location>
        <begin position="251"/>
        <end position="368"/>
    </location>
</feature>
<proteinExistence type="predicted"/>
<dbReference type="RefSeq" id="WP_002517089.1">
    <property type="nucleotide sequence ID" value="NZ_AP022844.1"/>
</dbReference>
<evidence type="ECO:0000256" key="2">
    <source>
        <dbReference type="ARBA" id="ARBA00023136"/>
    </source>
</evidence>
<evidence type="ECO:0000256" key="3">
    <source>
        <dbReference type="ARBA" id="ARBA00023237"/>
    </source>
</evidence>
<dbReference type="SMR" id="A0AA44QKB2"/>
<dbReference type="InterPro" id="IPR036737">
    <property type="entry name" value="OmpA-like_sf"/>
</dbReference>
<dbReference type="InterPro" id="IPR006665">
    <property type="entry name" value="OmpA-like"/>
</dbReference>
<dbReference type="PRINTS" id="PR01021">
    <property type="entry name" value="OMPADOMAIN"/>
</dbReference>
<organism evidence="7 8">
    <name type="scientific">Cutibacterium acnes</name>
    <name type="common">Propionibacterium acnes</name>
    <dbReference type="NCBI Taxonomy" id="1747"/>
    <lineage>
        <taxon>Bacteria</taxon>
        <taxon>Bacillati</taxon>
        <taxon>Actinomycetota</taxon>
        <taxon>Actinomycetes</taxon>
        <taxon>Propionibacteriales</taxon>
        <taxon>Propionibacteriaceae</taxon>
        <taxon>Cutibacterium</taxon>
    </lineage>
</organism>
<dbReference type="Gene3D" id="3.30.1330.60">
    <property type="entry name" value="OmpA-like domain"/>
    <property type="match status" value="1"/>
</dbReference>
<protein>
    <submittedName>
        <fullName evidence="6">OmpA family protein</fullName>
    </submittedName>
</protein>
<keyword evidence="2 4" id="KW-0472">Membrane</keyword>
<keyword evidence="3" id="KW-0998">Cell outer membrane</keyword>
<dbReference type="AlphaFoldDB" id="A0AA44QKB2"/>
<dbReference type="Proteomes" id="UP000226191">
    <property type="component" value="Unassembled WGS sequence"/>
</dbReference>
<dbReference type="GeneID" id="92856253"/>
<dbReference type="PROSITE" id="PS51123">
    <property type="entry name" value="OMPA_2"/>
    <property type="match status" value="1"/>
</dbReference>
<dbReference type="GO" id="GO:0009279">
    <property type="term" value="C:cell outer membrane"/>
    <property type="evidence" value="ECO:0007669"/>
    <property type="project" value="UniProtKB-SubCell"/>
</dbReference>
<evidence type="ECO:0000313" key="7">
    <source>
        <dbReference type="EMBL" id="PGF35053.1"/>
    </source>
</evidence>
<reference evidence="6 9" key="2">
    <citation type="submission" date="2018-08" db="EMBL/GenBank/DDBJ databases">
        <title>Genome sequencing of Cutibacterium acnes KCOM 1315.</title>
        <authorList>
            <person name="Kook J.-K."/>
            <person name="Park S.-N."/>
            <person name="Lim Y.K."/>
        </authorList>
    </citation>
    <scope>NUCLEOTIDE SEQUENCE [LARGE SCALE GENOMIC DNA]</scope>
    <source>
        <strain evidence="6 9">KCOM 1315</strain>
    </source>
</reference>
<gene>
    <name evidence="7" type="ORF">B1B09_05430</name>
    <name evidence="6" type="ORF">DXN06_06500</name>
</gene>
<evidence type="ECO:0000256" key="4">
    <source>
        <dbReference type="PROSITE-ProRule" id="PRU00473"/>
    </source>
</evidence>
<dbReference type="PANTHER" id="PTHR30329">
    <property type="entry name" value="STATOR ELEMENT OF FLAGELLAR MOTOR COMPLEX"/>
    <property type="match status" value="1"/>
</dbReference>